<evidence type="ECO:0000259" key="1">
    <source>
        <dbReference type="Pfam" id="PF17919"/>
    </source>
</evidence>
<comment type="caution">
    <text evidence="2">The sequence shown here is derived from an EMBL/GenBank/DDBJ whole genome shotgun (WGS) entry which is preliminary data.</text>
</comment>
<sequence length="531" mass="60277">MCMIEHLQFIKAHGDTMVGNVYEEGILKRFGIVNEDLMAELKNLRYGNNMKEYQTRFEKLLTQVDITESQSVSMFIDGLPASMEINVTMFRPKTLVDAFSLANFLEASLVVIRQKTVSLLPTHRVNTSYYANKNVNYLNKTNSVALPAPNTQIVTKHPALPSPVPENNVCFEMSPLEEDSDMSLEENTMNAKEAELLMSECYPQISLNALSGIPTFNTMRMKAGVAKHILHLLLEIDGFGNSAVVYIGHHQVEFPRLGYETLPDPNTPYDPALSNLLQEFEDVFVVPTERFIQGYASILQPLTTLLKNNAFLWNLKAQEAFERLQQKMNKASVIALPDFHKEFTIETDAFGYGIGAVLQKRVELVDRTLHAREKAIQMFQFNLKKAQDRMKSQADKHIIEKEFAVEKVAYKIQLLDNAKVHRVFHVSQLKKCLSSTTTMGTFLECDAQGLIAAEPVKLFDRKMDKQHNRMGVFGLIQWSNGTEENATWKDLADIVKRFSDFVLDSRGQESLEGRCNVMKGNEETEKSTKIK</sequence>
<accession>A0A6L2KPS2</accession>
<name>A0A6L2KPS2_TANCI</name>
<dbReference type="InterPro" id="IPR051320">
    <property type="entry name" value="Viral_Replic_Matur_Polypro"/>
</dbReference>
<gene>
    <name evidence="2" type="ORF">Tci_022580</name>
</gene>
<dbReference type="Gene3D" id="3.30.70.270">
    <property type="match status" value="1"/>
</dbReference>
<feature type="domain" description="Reverse transcriptase/retrotransposon-derived protein RNase H-like" evidence="1">
    <location>
        <begin position="313"/>
        <end position="363"/>
    </location>
</feature>
<dbReference type="AlphaFoldDB" id="A0A6L2KPS2"/>
<dbReference type="EMBL" id="BKCJ010002739">
    <property type="protein sequence ID" value="GEU50602.1"/>
    <property type="molecule type" value="Genomic_DNA"/>
</dbReference>
<evidence type="ECO:0000313" key="2">
    <source>
        <dbReference type="EMBL" id="GEU50602.1"/>
    </source>
</evidence>
<proteinExistence type="predicted"/>
<dbReference type="PANTHER" id="PTHR33064">
    <property type="entry name" value="POL PROTEIN"/>
    <property type="match status" value="1"/>
</dbReference>
<dbReference type="InterPro" id="IPR043128">
    <property type="entry name" value="Rev_trsase/Diguanyl_cyclase"/>
</dbReference>
<dbReference type="PANTHER" id="PTHR33064:SF37">
    <property type="entry name" value="RIBONUCLEASE H"/>
    <property type="match status" value="1"/>
</dbReference>
<dbReference type="Pfam" id="PF17919">
    <property type="entry name" value="RT_RNaseH_2"/>
    <property type="match status" value="1"/>
</dbReference>
<dbReference type="InterPro" id="IPR041577">
    <property type="entry name" value="RT_RNaseH_2"/>
</dbReference>
<reference evidence="2" key="1">
    <citation type="journal article" date="2019" name="Sci. Rep.">
        <title>Draft genome of Tanacetum cinerariifolium, the natural source of mosquito coil.</title>
        <authorList>
            <person name="Yamashiro T."/>
            <person name="Shiraishi A."/>
            <person name="Satake H."/>
            <person name="Nakayama K."/>
        </authorList>
    </citation>
    <scope>NUCLEOTIDE SEQUENCE</scope>
</reference>
<dbReference type="SUPFAM" id="SSF56672">
    <property type="entry name" value="DNA/RNA polymerases"/>
    <property type="match status" value="1"/>
</dbReference>
<dbReference type="InterPro" id="IPR043502">
    <property type="entry name" value="DNA/RNA_pol_sf"/>
</dbReference>
<organism evidence="2">
    <name type="scientific">Tanacetum cinerariifolium</name>
    <name type="common">Dalmatian daisy</name>
    <name type="synonym">Chrysanthemum cinerariifolium</name>
    <dbReference type="NCBI Taxonomy" id="118510"/>
    <lineage>
        <taxon>Eukaryota</taxon>
        <taxon>Viridiplantae</taxon>
        <taxon>Streptophyta</taxon>
        <taxon>Embryophyta</taxon>
        <taxon>Tracheophyta</taxon>
        <taxon>Spermatophyta</taxon>
        <taxon>Magnoliopsida</taxon>
        <taxon>eudicotyledons</taxon>
        <taxon>Gunneridae</taxon>
        <taxon>Pentapetalae</taxon>
        <taxon>asterids</taxon>
        <taxon>campanulids</taxon>
        <taxon>Asterales</taxon>
        <taxon>Asteraceae</taxon>
        <taxon>Asteroideae</taxon>
        <taxon>Anthemideae</taxon>
        <taxon>Anthemidinae</taxon>
        <taxon>Tanacetum</taxon>
    </lineage>
</organism>
<protein>
    <recommendedName>
        <fullName evidence="1">Reverse transcriptase/retrotransposon-derived protein RNase H-like domain-containing protein</fullName>
    </recommendedName>
</protein>